<evidence type="ECO:0000256" key="5">
    <source>
        <dbReference type="ARBA" id="ARBA00023163"/>
    </source>
</evidence>
<evidence type="ECO:0000256" key="3">
    <source>
        <dbReference type="ARBA" id="ARBA00023082"/>
    </source>
</evidence>
<dbReference type="Proteomes" id="UP001597079">
    <property type="component" value="Unassembled WGS sequence"/>
</dbReference>
<organism evidence="8 9">
    <name type="scientific">Alicyclobacillus fodiniaquatilis</name>
    <dbReference type="NCBI Taxonomy" id="1661150"/>
    <lineage>
        <taxon>Bacteria</taxon>
        <taxon>Bacillati</taxon>
        <taxon>Bacillota</taxon>
        <taxon>Bacilli</taxon>
        <taxon>Bacillales</taxon>
        <taxon>Alicyclobacillaceae</taxon>
        <taxon>Alicyclobacillus</taxon>
    </lineage>
</organism>
<proteinExistence type="inferred from homology"/>
<dbReference type="NCBIfam" id="TIGR02937">
    <property type="entry name" value="sigma70-ECF"/>
    <property type="match status" value="1"/>
</dbReference>
<evidence type="ECO:0000256" key="2">
    <source>
        <dbReference type="ARBA" id="ARBA00023015"/>
    </source>
</evidence>
<dbReference type="Pfam" id="PF04542">
    <property type="entry name" value="Sigma70_r2"/>
    <property type="match status" value="1"/>
</dbReference>
<dbReference type="PANTHER" id="PTHR43133">
    <property type="entry name" value="RNA POLYMERASE ECF-TYPE SIGMA FACTO"/>
    <property type="match status" value="1"/>
</dbReference>
<comment type="caution">
    <text evidence="8">The sequence shown here is derived from an EMBL/GenBank/DDBJ whole genome shotgun (WGS) entry which is preliminary data.</text>
</comment>
<dbReference type="EMBL" id="JBHUCX010000013">
    <property type="protein sequence ID" value="MFD1673817.1"/>
    <property type="molecule type" value="Genomic_DNA"/>
</dbReference>
<feature type="domain" description="RNA polymerase sigma factor 70 region 4 type 2" evidence="7">
    <location>
        <begin position="114"/>
        <end position="163"/>
    </location>
</feature>
<dbReference type="Gene3D" id="1.10.1740.10">
    <property type="match status" value="1"/>
</dbReference>
<keyword evidence="9" id="KW-1185">Reference proteome</keyword>
<feature type="domain" description="RNA polymerase sigma-70 region 2" evidence="6">
    <location>
        <begin position="17"/>
        <end position="82"/>
    </location>
</feature>
<comment type="similarity">
    <text evidence="1">Belongs to the sigma-70 factor family. ECF subfamily.</text>
</comment>
<protein>
    <submittedName>
        <fullName evidence="8">Sigma-70 family RNA polymerase sigma factor</fullName>
    </submittedName>
</protein>
<reference evidence="9" key="1">
    <citation type="journal article" date="2019" name="Int. J. Syst. Evol. Microbiol.">
        <title>The Global Catalogue of Microorganisms (GCM) 10K type strain sequencing project: providing services to taxonomists for standard genome sequencing and annotation.</title>
        <authorList>
            <consortium name="The Broad Institute Genomics Platform"/>
            <consortium name="The Broad Institute Genome Sequencing Center for Infectious Disease"/>
            <person name="Wu L."/>
            <person name="Ma J."/>
        </authorList>
    </citation>
    <scope>NUCLEOTIDE SEQUENCE [LARGE SCALE GENOMIC DNA]</scope>
    <source>
        <strain evidence="9">CGMCC 1.12286</strain>
    </source>
</reference>
<keyword evidence="5" id="KW-0804">Transcription</keyword>
<accession>A0ABW4JC27</accession>
<dbReference type="InterPro" id="IPR013325">
    <property type="entry name" value="RNA_pol_sigma_r2"/>
</dbReference>
<keyword evidence="2" id="KW-0805">Transcription regulation</keyword>
<dbReference type="SUPFAM" id="SSF88946">
    <property type="entry name" value="Sigma2 domain of RNA polymerase sigma factors"/>
    <property type="match status" value="1"/>
</dbReference>
<evidence type="ECO:0000313" key="8">
    <source>
        <dbReference type="EMBL" id="MFD1673817.1"/>
    </source>
</evidence>
<dbReference type="InterPro" id="IPR036388">
    <property type="entry name" value="WH-like_DNA-bd_sf"/>
</dbReference>
<dbReference type="InterPro" id="IPR039425">
    <property type="entry name" value="RNA_pol_sigma-70-like"/>
</dbReference>
<dbReference type="InterPro" id="IPR007627">
    <property type="entry name" value="RNA_pol_sigma70_r2"/>
</dbReference>
<dbReference type="Gene3D" id="1.10.10.10">
    <property type="entry name" value="Winged helix-like DNA-binding domain superfamily/Winged helix DNA-binding domain"/>
    <property type="match status" value="1"/>
</dbReference>
<dbReference type="PANTHER" id="PTHR43133:SF8">
    <property type="entry name" value="RNA POLYMERASE SIGMA FACTOR HI_1459-RELATED"/>
    <property type="match status" value="1"/>
</dbReference>
<evidence type="ECO:0000259" key="6">
    <source>
        <dbReference type="Pfam" id="PF04542"/>
    </source>
</evidence>
<evidence type="ECO:0000313" key="9">
    <source>
        <dbReference type="Proteomes" id="UP001597079"/>
    </source>
</evidence>
<dbReference type="InterPro" id="IPR014284">
    <property type="entry name" value="RNA_pol_sigma-70_dom"/>
</dbReference>
<name>A0ABW4JC27_9BACL</name>
<dbReference type="SUPFAM" id="SSF88659">
    <property type="entry name" value="Sigma3 and sigma4 domains of RNA polymerase sigma factors"/>
    <property type="match status" value="1"/>
</dbReference>
<evidence type="ECO:0000259" key="7">
    <source>
        <dbReference type="Pfam" id="PF08281"/>
    </source>
</evidence>
<evidence type="ECO:0000256" key="1">
    <source>
        <dbReference type="ARBA" id="ARBA00010641"/>
    </source>
</evidence>
<dbReference type="InterPro" id="IPR013249">
    <property type="entry name" value="RNA_pol_sigma70_r4_t2"/>
</dbReference>
<dbReference type="Pfam" id="PF08281">
    <property type="entry name" value="Sigma70_r4_2"/>
    <property type="match status" value="1"/>
</dbReference>
<evidence type="ECO:0000256" key="4">
    <source>
        <dbReference type="ARBA" id="ARBA00023125"/>
    </source>
</evidence>
<keyword evidence="4" id="KW-0238">DNA-binding</keyword>
<dbReference type="RefSeq" id="WP_377941367.1">
    <property type="nucleotide sequence ID" value="NZ_JBHUCX010000013.1"/>
</dbReference>
<gene>
    <name evidence="8" type="ORF">ACFSB2_03720</name>
</gene>
<sequence>MKRLSAQTQHDILIKLQMYAQPIFGFAVNRTNSRHDAEDLAQDIMLQLVKSITSGVEILQLDAYIWTVARYTWADWVKKKARYSRSIKINGMSDNIMDGCDTPSDTVLMKEAYQILHRQIAHLSELQRRIIVMYYYDEMKQSDIATVLSIPVGTVKWHLHEAKHEIMKGMNRMRQNGQLSFNPVQFTNMGHIGWVGQLGDTSDVLRSALLQNIVYAIYHRPMSSKELADELGTVPAFIEGELKFLVEYDYATKLPGGRYQAANMVVWERTAEQTDALHEAYCECAAQIADVQYAAIKDIQQKIEETNLTYPDRDFNFLLWSLLPKNVEDQAYRAKAFSFDYDRVVPMRKDGGRYIASAYVNPTNPVIRDDAKYYTVYGPMTRNQGGSLDLWQLNTYWSDRSGWQDLDFKDVQMCYRFWRGELPDDEAHQEDYAFLLAKQYIRKTSQGFELNVVWVDRPETWQTVNDLIPDLSTTYASAVNRLYERALDIEMTNQPEHVRSSLEYLVKLQTVTGRLVAYVLKYLLDGGKLQKPLPAQRKTITTLMGLIK</sequence>
<dbReference type="InterPro" id="IPR013324">
    <property type="entry name" value="RNA_pol_sigma_r3/r4-like"/>
</dbReference>
<keyword evidence="3" id="KW-0731">Sigma factor</keyword>